<reference evidence="2" key="1">
    <citation type="journal article" date="2019" name="Int. J. Syst. Evol. Microbiol.">
        <title>The Global Catalogue of Microorganisms (GCM) 10K type strain sequencing project: providing services to taxonomists for standard genome sequencing and annotation.</title>
        <authorList>
            <consortium name="The Broad Institute Genomics Platform"/>
            <consortium name="The Broad Institute Genome Sequencing Center for Infectious Disease"/>
            <person name="Wu L."/>
            <person name="Ma J."/>
        </authorList>
    </citation>
    <scope>NUCLEOTIDE SEQUENCE [LARGE SCALE GENOMIC DNA]</scope>
    <source>
        <strain evidence="2">JCM 14330</strain>
    </source>
</reference>
<name>A0ABP3LB48_9BURK</name>
<sequence>MINAGPGPLGGLPRSGWGLTLLGARKRVGGTKTKPVPGHPPGHGFYCAGHSDIKSDEIMNGVDDAAMTARSGIVQP</sequence>
<keyword evidence="2" id="KW-1185">Reference proteome</keyword>
<comment type="caution">
    <text evidence="1">The sequence shown here is derived from an EMBL/GenBank/DDBJ whole genome shotgun (WGS) entry which is preliminary data.</text>
</comment>
<proteinExistence type="predicted"/>
<accession>A0ABP3LB48</accession>
<organism evidence="1 2">
    <name type="scientific">Pigmentiphaga daeguensis</name>
    <dbReference type="NCBI Taxonomy" id="414049"/>
    <lineage>
        <taxon>Bacteria</taxon>
        <taxon>Pseudomonadati</taxon>
        <taxon>Pseudomonadota</taxon>
        <taxon>Betaproteobacteria</taxon>
        <taxon>Burkholderiales</taxon>
        <taxon>Alcaligenaceae</taxon>
        <taxon>Pigmentiphaga</taxon>
    </lineage>
</organism>
<evidence type="ECO:0000313" key="2">
    <source>
        <dbReference type="Proteomes" id="UP001501706"/>
    </source>
</evidence>
<dbReference type="Proteomes" id="UP001501706">
    <property type="component" value="Unassembled WGS sequence"/>
</dbReference>
<dbReference type="EMBL" id="BAAAEN010000003">
    <property type="protein sequence ID" value="GAA0497051.1"/>
    <property type="molecule type" value="Genomic_DNA"/>
</dbReference>
<evidence type="ECO:0000313" key="1">
    <source>
        <dbReference type="EMBL" id="GAA0497051.1"/>
    </source>
</evidence>
<protein>
    <submittedName>
        <fullName evidence="1">Uncharacterized protein</fullName>
    </submittedName>
</protein>
<gene>
    <name evidence="1" type="ORF">GCM10009097_11530</name>
</gene>